<dbReference type="SUPFAM" id="SSF56024">
    <property type="entry name" value="Phospholipase D/nuclease"/>
    <property type="match status" value="1"/>
</dbReference>
<dbReference type="EMBL" id="NRRY01000118">
    <property type="protein sequence ID" value="MBK1621786.1"/>
    <property type="molecule type" value="Genomic_DNA"/>
</dbReference>
<dbReference type="PROSITE" id="PS50035">
    <property type="entry name" value="PLD"/>
    <property type="match status" value="1"/>
</dbReference>
<dbReference type="CDD" id="cd09117">
    <property type="entry name" value="PLDc_Bfil_DEXD_like"/>
    <property type="match status" value="1"/>
</dbReference>
<organism evidence="2 3">
    <name type="scientific">Lamprobacter modestohalophilus</name>
    <dbReference type="NCBI Taxonomy" id="1064514"/>
    <lineage>
        <taxon>Bacteria</taxon>
        <taxon>Pseudomonadati</taxon>
        <taxon>Pseudomonadota</taxon>
        <taxon>Gammaproteobacteria</taxon>
        <taxon>Chromatiales</taxon>
        <taxon>Chromatiaceae</taxon>
        <taxon>Lamprobacter</taxon>
    </lineage>
</organism>
<dbReference type="Proteomes" id="UP001138768">
    <property type="component" value="Unassembled WGS sequence"/>
</dbReference>
<keyword evidence="3" id="KW-1185">Reference proteome</keyword>
<feature type="domain" description="PLD phosphodiesterase" evidence="1">
    <location>
        <begin position="80"/>
        <end position="110"/>
    </location>
</feature>
<evidence type="ECO:0000313" key="3">
    <source>
        <dbReference type="Proteomes" id="UP001138768"/>
    </source>
</evidence>
<dbReference type="InterPro" id="IPR025202">
    <property type="entry name" value="PLD-like_dom"/>
</dbReference>
<sequence>MELIYKNDQIKATFRRLINDYSDICFAVAWASKGNVIYDLLRNKHSSVVFGVIGTHFYQTHPDVLDTFCASDSVRFVLQPEGVFHPKLYLFRSESRWAVFMGSANLTTAAFSINSEAMLLIEGTTQGSENLPGEVETLIRQYWNAAEIINKREVSLGC</sequence>
<comment type="caution">
    <text evidence="2">The sequence shown here is derived from an EMBL/GenBank/DDBJ whole genome shotgun (WGS) entry which is preliminary data.</text>
</comment>
<evidence type="ECO:0000313" key="2">
    <source>
        <dbReference type="EMBL" id="MBK1621786.1"/>
    </source>
</evidence>
<dbReference type="RefSeq" id="WP_200252098.1">
    <property type="nucleotide sequence ID" value="NZ_NRRY01000118.1"/>
</dbReference>
<proteinExistence type="predicted"/>
<dbReference type="GO" id="GO:0003824">
    <property type="term" value="F:catalytic activity"/>
    <property type="evidence" value="ECO:0007669"/>
    <property type="project" value="InterPro"/>
</dbReference>
<accession>A0A9X0WE71</accession>
<protein>
    <recommendedName>
        <fullName evidence="1">PLD phosphodiesterase domain-containing protein</fullName>
    </recommendedName>
</protein>
<dbReference type="GO" id="GO:0006793">
    <property type="term" value="P:phosphorus metabolic process"/>
    <property type="evidence" value="ECO:0007669"/>
    <property type="project" value="UniProtKB-ARBA"/>
</dbReference>
<reference evidence="2 3" key="1">
    <citation type="journal article" date="2020" name="Microorganisms">
        <title>Osmotic Adaptation and Compatible Solute Biosynthesis of Phototrophic Bacteria as Revealed from Genome Analyses.</title>
        <authorList>
            <person name="Imhoff J.F."/>
            <person name="Rahn T."/>
            <person name="Kunzel S."/>
            <person name="Keller A."/>
            <person name="Neulinger S.C."/>
        </authorList>
    </citation>
    <scope>NUCLEOTIDE SEQUENCE [LARGE SCALE GENOMIC DNA]</scope>
    <source>
        <strain evidence="2 3">DSM 25653</strain>
    </source>
</reference>
<evidence type="ECO:0000259" key="1">
    <source>
        <dbReference type="PROSITE" id="PS50035"/>
    </source>
</evidence>
<dbReference type="Gene3D" id="3.30.870.10">
    <property type="entry name" value="Endonuclease Chain A"/>
    <property type="match status" value="1"/>
</dbReference>
<dbReference type="AlphaFoldDB" id="A0A9X0WE71"/>
<gene>
    <name evidence="2" type="ORF">CKO42_26085</name>
</gene>
<dbReference type="Pfam" id="PF13091">
    <property type="entry name" value="PLDc_2"/>
    <property type="match status" value="1"/>
</dbReference>
<name>A0A9X0WE71_9GAMM</name>
<dbReference type="InterPro" id="IPR001736">
    <property type="entry name" value="PLipase_D/transphosphatidylase"/>
</dbReference>